<evidence type="ECO:0000313" key="3">
    <source>
        <dbReference type="Proteomes" id="UP000321479"/>
    </source>
</evidence>
<organism evidence="2 3">
    <name type="scientific">Mucilaginibacter ginsenosidivorans</name>
    <dbReference type="NCBI Taxonomy" id="398053"/>
    <lineage>
        <taxon>Bacteria</taxon>
        <taxon>Pseudomonadati</taxon>
        <taxon>Bacteroidota</taxon>
        <taxon>Sphingobacteriia</taxon>
        <taxon>Sphingobacteriales</taxon>
        <taxon>Sphingobacteriaceae</taxon>
        <taxon>Mucilaginibacter</taxon>
    </lineage>
</organism>
<evidence type="ECO:0000259" key="1">
    <source>
        <dbReference type="Pfam" id="PF12508"/>
    </source>
</evidence>
<dbReference type="AlphaFoldDB" id="A0A5B8UTV0"/>
<gene>
    <name evidence="2" type="primary">traM</name>
    <name evidence="2" type="ORF">FRZ54_07590</name>
</gene>
<dbReference type="KEGG" id="mgin:FRZ54_07590"/>
<name>A0A5B8UTV0_9SPHI</name>
<proteinExistence type="predicted"/>
<accession>A0A5B8UTV0</accession>
<dbReference type="Pfam" id="PF12508">
    <property type="entry name" value="Transposon_TraM"/>
    <property type="match status" value="1"/>
</dbReference>
<evidence type="ECO:0000313" key="2">
    <source>
        <dbReference type="EMBL" id="QEC62454.1"/>
    </source>
</evidence>
<dbReference type="Proteomes" id="UP000321479">
    <property type="component" value="Chromosome"/>
</dbReference>
<dbReference type="OrthoDB" id="1453786at2"/>
<sequence>MNHTIQFKRTRKLLLFLPLLIVPLLSFAFWKLNSSNPSTNDQTKSQGLNTRLPDAKFDKHAKTPDKMSFYQQAVQDSGKARLSDGNPLLQKFGFKPKSAGGAVPNPLLANNTDPNVGRINQKLAEINRQISQPQPVNLPSGNGADNIAHDKSFSQQVSKLETMMKTMNSGQQPDPQMQQLSGMLDKIQAIQRPETTKSKPAESSVDTPFKATPAIVDGNQRILQGGVVRLRLTDTIRVKGALVSKGQLLFGSCNITNQRLLLDIKNIRLGHSIIPVSLTVFSLDGLPGIPAPEAELTGAAGEGANNALQDMQLLSMDQSLATQAASAGIDAAKGLLSKKVRRVKVRLKNGFPILLRNNQGKP</sequence>
<reference evidence="2 3" key="1">
    <citation type="journal article" date="2017" name="Curr. Microbiol.">
        <title>Mucilaginibacter ginsenosidivorans sp. nov., Isolated from Soil of Ginseng Field.</title>
        <authorList>
            <person name="Kim M.M."/>
            <person name="Siddiqi M.Z."/>
            <person name="Im W.T."/>
        </authorList>
    </citation>
    <scope>NUCLEOTIDE SEQUENCE [LARGE SCALE GENOMIC DNA]</scope>
    <source>
        <strain evidence="2 3">Gsoil 3017</strain>
    </source>
</reference>
<dbReference type="RefSeq" id="WP_147031031.1">
    <property type="nucleotide sequence ID" value="NZ_CP042436.1"/>
</dbReference>
<dbReference type="EMBL" id="CP042436">
    <property type="protein sequence ID" value="QEC62454.1"/>
    <property type="molecule type" value="Genomic_DNA"/>
</dbReference>
<feature type="domain" description="Conjugative transposon TraM C-terminal" evidence="1">
    <location>
        <begin position="213"/>
        <end position="356"/>
    </location>
</feature>
<protein>
    <submittedName>
        <fullName evidence="2">Conjugative transposon protein TraM</fullName>
    </submittedName>
</protein>
<keyword evidence="3" id="KW-1185">Reference proteome</keyword>
<dbReference type="InterPro" id="IPR055407">
    <property type="entry name" value="TraM_C"/>
</dbReference>